<dbReference type="CDD" id="cd01128">
    <property type="entry name" value="rho_factor_C"/>
    <property type="match status" value="1"/>
</dbReference>
<evidence type="ECO:0000256" key="3">
    <source>
        <dbReference type="ARBA" id="ARBA00022801"/>
    </source>
</evidence>
<feature type="region of interest" description="Disordered" evidence="12">
    <location>
        <begin position="1"/>
        <end position="114"/>
    </location>
</feature>
<dbReference type="SUPFAM" id="SSF50249">
    <property type="entry name" value="Nucleic acid-binding proteins"/>
    <property type="match status" value="1"/>
</dbReference>
<protein>
    <recommendedName>
        <fullName evidence="9 10">Transcription termination factor Rho</fullName>
        <ecNumber evidence="9 10">3.6.4.-</ecNumber>
    </recommendedName>
    <alternativeName>
        <fullName evidence="9">ATP-dependent helicase Rho</fullName>
    </alternativeName>
</protein>
<keyword evidence="6 9" id="KW-0694">RNA-binding</keyword>
<evidence type="ECO:0000256" key="4">
    <source>
        <dbReference type="ARBA" id="ARBA00022806"/>
    </source>
</evidence>
<comment type="caution">
    <text evidence="14">The sequence shown here is derived from an EMBL/GenBank/DDBJ whole genome shotgun (WGS) entry which is preliminary data.</text>
</comment>
<dbReference type="InterPro" id="IPR004665">
    <property type="entry name" value="Term_rho"/>
</dbReference>
<accession>A0A1F5KAK7</accession>
<comment type="subunit">
    <text evidence="9">Homohexamer. The homohexamer assembles into an open ring structure.</text>
</comment>
<dbReference type="GO" id="GO:0004386">
    <property type="term" value="F:helicase activity"/>
    <property type="evidence" value="ECO:0007669"/>
    <property type="project" value="UniProtKB-UniRule"/>
</dbReference>
<dbReference type="EC" id="3.6.4.-" evidence="9 10"/>
<dbReference type="InterPro" id="IPR041703">
    <property type="entry name" value="Rho_factor_ATP-bd"/>
</dbReference>
<feature type="compositionally biased region" description="Low complexity" evidence="12">
    <location>
        <begin position="34"/>
        <end position="47"/>
    </location>
</feature>
<dbReference type="Gene3D" id="3.40.50.300">
    <property type="entry name" value="P-loop containing nucleotide triphosphate hydrolases"/>
    <property type="match status" value="1"/>
</dbReference>
<dbReference type="InterPro" id="IPR027417">
    <property type="entry name" value="P-loop_NTPase"/>
</dbReference>
<dbReference type="HAMAP" id="MF_01884">
    <property type="entry name" value="Rho"/>
    <property type="match status" value="1"/>
</dbReference>
<dbReference type="InterPro" id="IPR011129">
    <property type="entry name" value="CSD"/>
</dbReference>
<reference evidence="14 15" key="1">
    <citation type="journal article" date="2016" name="Nat. Commun.">
        <title>Thousands of microbial genomes shed light on interconnected biogeochemical processes in an aquifer system.</title>
        <authorList>
            <person name="Anantharaman K."/>
            <person name="Brown C.T."/>
            <person name="Hug L.A."/>
            <person name="Sharon I."/>
            <person name="Castelle C.J."/>
            <person name="Probst A.J."/>
            <person name="Thomas B.C."/>
            <person name="Singh A."/>
            <person name="Wilkins M.J."/>
            <person name="Karaoz U."/>
            <person name="Brodie E.L."/>
            <person name="Williams K.H."/>
            <person name="Hubbard S.S."/>
            <person name="Banfield J.F."/>
        </authorList>
    </citation>
    <scope>NUCLEOTIDE SEQUENCE [LARGE SCALE GENOMIC DNA]</scope>
</reference>
<dbReference type="GO" id="GO:0016787">
    <property type="term" value="F:hydrolase activity"/>
    <property type="evidence" value="ECO:0007669"/>
    <property type="project" value="UniProtKB-KW"/>
</dbReference>
<dbReference type="Gene3D" id="2.40.50.140">
    <property type="entry name" value="Nucleic acid-binding proteins"/>
    <property type="match status" value="1"/>
</dbReference>
<comment type="function">
    <text evidence="9">Facilitates transcription termination by a mechanism that involves Rho binding to the nascent RNA, activation of Rho's RNA-dependent ATPase activity, and release of the mRNA from the DNA template.</text>
</comment>
<comment type="caution">
    <text evidence="9">Lacks conserved residue(s) required for the propagation of feature annotation.</text>
</comment>
<keyword evidence="2 9" id="KW-0547">Nucleotide-binding</keyword>
<dbReference type="GO" id="GO:0003723">
    <property type="term" value="F:RNA binding"/>
    <property type="evidence" value="ECO:0007669"/>
    <property type="project" value="UniProtKB-UniRule"/>
</dbReference>
<dbReference type="Proteomes" id="UP000176527">
    <property type="component" value="Unassembled WGS sequence"/>
</dbReference>
<dbReference type="NCBIfam" id="NF006886">
    <property type="entry name" value="PRK09376.1"/>
    <property type="match status" value="1"/>
</dbReference>
<keyword evidence="5 9" id="KW-0067">ATP-binding</keyword>
<feature type="binding site" evidence="9">
    <location>
        <begin position="254"/>
        <end position="259"/>
    </location>
    <ligand>
        <name>ATP</name>
        <dbReference type="ChEBI" id="CHEBI:30616"/>
    </ligand>
</feature>
<dbReference type="SUPFAM" id="SSF52540">
    <property type="entry name" value="P-loop containing nucleoside triphosphate hydrolases"/>
    <property type="match status" value="1"/>
</dbReference>
<dbReference type="InterPro" id="IPR003593">
    <property type="entry name" value="AAA+_ATPase"/>
</dbReference>
<comment type="similarity">
    <text evidence="9 11">Belongs to the Rho family.</text>
</comment>
<dbReference type="GO" id="GO:0006353">
    <property type="term" value="P:DNA-templated transcription termination"/>
    <property type="evidence" value="ECO:0007669"/>
    <property type="project" value="UniProtKB-UniRule"/>
</dbReference>
<evidence type="ECO:0000256" key="10">
    <source>
        <dbReference type="NCBIfam" id="TIGR00767"/>
    </source>
</evidence>
<evidence type="ECO:0000256" key="2">
    <source>
        <dbReference type="ARBA" id="ARBA00022741"/>
    </source>
</evidence>
<dbReference type="SMART" id="SM00382">
    <property type="entry name" value="AAA"/>
    <property type="match status" value="1"/>
</dbReference>
<dbReference type="InterPro" id="IPR000194">
    <property type="entry name" value="ATPase_F1/V1/A1_a/bsu_nucl-bd"/>
</dbReference>
<evidence type="ECO:0000256" key="7">
    <source>
        <dbReference type="ARBA" id="ARBA00023015"/>
    </source>
</evidence>
<evidence type="ECO:0000256" key="12">
    <source>
        <dbReference type="SAM" id="MobiDB-lite"/>
    </source>
</evidence>
<dbReference type="NCBIfam" id="TIGR00767">
    <property type="entry name" value="rho"/>
    <property type="match status" value="1"/>
</dbReference>
<dbReference type="SMART" id="SM00357">
    <property type="entry name" value="CSP"/>
    <property type="match status" value="1"/>
</dbReference>
<feature type="binding site" evidence="9">
    <location>
        <position position="285"/>
    </location>
    <ligand>
        <name>ATP</name>
        <dbReference type="ChEBI" id="CHEBI:30616"/>
    </ligand>
</feature>
<sequence>MPRITKTFSAKGGPKDEDASQTVEKSAEDLVGESPPTVIPSTSTSLSVNASEESQDSKSESRDFSASSASGVASPRNDSYTRSDNYIDSRFPVRNASHSDAGGRGNDSGRDVPTEKVSGVLDIMPEGHGFLRPKYIPSDRDVYISASQIRRFSLRPGDFVEGAARPPKENERYFGLLQVDKVNDKDAETFVVDPRDPSPGRTRQKRVRFEDLTAIYPNKHLKLETGKTPLSQRVIDLVSPIGFGQRGLIVSPPKAGKTTILKDIAAGIAKNHPDVILMAVLVGERPEEVTDISRSIKGDVISSNFDEPAEDQTTAAEIALERAKRLVEEGKDVVILLDSITRLGRAYNLSVPPSGRTLSGGFDPVALYPPKHFFGAARNCEEGGSLTIIGTALVDTGSRMDDLIYEEFKGTGNMELHLDRNLAERRVYPAINIEGSSTRQEQLMYGGMDSEEYKAIVVMRRMLGILGDNERTEIFLERLSKTESNADFLKTLKDVK</sequence>
<evidence type="ECO:0000313" key="14">
    <source>
        <dbReference type="EMBL" id="OGE37983.1"/>
    </source>
</evidence>
<dbReference type="InterPro" id="IPR011113">
    <property type="entry name" value="Rho_RNA-bd"/>
</dbReference>
<evidence type="ECO:0000259" key="13">
    <source>
        <dbReference type="PROSITE" id="PS51856"/>
    </source>
</evidence>
<dbReference type="Pfam" id="PF00006">
    <property type="entry name" value="ATP-synt_ab"/>
    <property type="match status" value="1"/>
</dbReference>
<evidence type="ECO:0000256" key="8">
    <source>
        <dbReference type="ARBA" id="ARBA00023163"/>
    </source>
</evidence>
<evidence type="ECO:0000313" key="15">
    <source>
        <dbReference type="Proteomes" id="UP000176527"/>
    </source>
</evidence>
<dbReference type="EMBL" id="MFDE01000032">
    <property type="protein sequence ID" value="OGE37983.1"/>
    <property type="molecule type" value="Genomic_DNA"/>
</dbReference>
<feature type="domain" description="Rho RNA-BD" evidence="13">
    <location>
        <begin position="114"/>
        <end position="186"/>
    </location>
</feature>
<keyword evidence="8 9" id="KW-0804">Transcription</keyword>
<dbReference type="PANTHER" id="PTHR46425:SF1">
    <property type="entry name" value="TRANSCRIPTION TERMINATION FACTOR RHO"/>
    <property type="match status" value="1"/>
</dbReference>
<dbReference type="PANTHER" id="PTHR46425">
    <property type="entry name" value="TRANSCRIPTION TERMINATION FACTOR RHO"/>
    <property type="match status" value="1"/>
</dbReference>
<dbReference type="Pfam" id="PF07497">
    <property type="entry name" value="Rho_RNA_bind"/>
    <property type="match status" value="1"/>
</dbReference>
<evidence type="ECO:0000256" key="5">
    <source>
        <dbReference type="ARBA" id="ARBA00022840"/>
    </source>
</evidence>
<keyword evidence="3 9" id="KW-0378">Hydrolase</keyword>
<name>A0A1F5KAK7_9BACT</name>
<keyword evidence="1 9" id="KW-0806">Transcription termination</keyword>
<evidence type="ECO:0000256" key="11">
    <source>
        <dbReference type="PROSITE-ProRule" id="PRU01203"/>
    </source>
</evidence>
<dbReference type="InterPro" id="IPR012340">
    <property type="entry name" value="NA-bd_OB-fold"/>
</dbReference>
<dbReference type="CDD" id="cd04459">
    <property type="entry name" value="Rho_CSD"/>
    <property type="match status" value="1"/>
</dbReference>
<feature type="binding site" evidence="9">
    <location>
        <begin position="242"/>
        <end position="247"/>
    </location>
    <ligand>
        <name>ATP</name>
        <dbReference type="ChEBI" id="CHEBI:30616"/>
    </ligand>
</feature>
<evidence type="ECO:0000256" key="6">
    <source>
        <dbReference type="ARBA" id="ARBA00022884"/>
    </source>
</evidence>
<dbReference type="AlphaFoldDB" id="A0A1F5KAK7"/>
<dbReference type="GO" id="GO:0005524">
    <property type="term" value="F:ATP binding"/>
    <property type="evidence" value="ECO:0007669"/>
    <property type="project" value="UniProtKB-UniRule"/>
</dbReference>
<evidence type="ECO:0000256" key="1">
    <source>
        <dbReference type="ARBA" id="ARBA00022472"/>
    </source>
</evidence>
<dbReference type="GO" id="GO:0008186">
    <property type="term" value="F:ATP-dependent activity, acting on RNA"/>
    <property type="evidence" value="ECO:0007669"/>
    <property type="project" value="UniProtKB-UniRule"/>
</dbReference>
<dbReference type="PROSITE" id="PS51856">
    <property type="entry name" value="RHO_RNA_BD"/>
    <property type="match status" value="1"/>
</dbReference>
<keyword evidence="7 9" id="KW-0805">Transcription regulation</keyword>
<organism evidence="14 15">
    <name type="scientific">Candidatus Daviesbacteria bacterium RIFCSPHIGHO2_12_FULL_37_11</name>
    <dbReference type="NCBI Taxonomy" id="1797777"/>
    <lineage>
        <taxon>Bacteria</taxon>
        <taxon>Candidatus Daviesiibacteriota</taxon>
    </lineage>
</organism>
<keyword evidence="4 9" id="KW-0347">Helicase</keyword>
<proteinExistence type="inferred from homology"/>
<gene>
    <name evidence="9" type="primary">rho</name>
    <name evidence="14" type="ORF">A3F00_02160</name>
</gene>
<evidence type="ECO:0000256" key="9">
    <source>
        <dbReference type="HAMAP-Rule" id="MF_01884"/>
    </source>
</evidence>